<dbReference type="STRING" id="364032.SAMN05443662_1361"/>
<protein>
    <recommendedName>
        <fullName evidence="1">GmrSD restriction endonucleases N-terminal domain-containing protein</fullName>
    </recommendedName>
</protein>
<feature type="domain" description="GmrSD restriction endonucleases N-terminal" evidence="1">
    <location>
        <begin position="10"/>
        <end position="259"/>
    </location>
</feature>
<evidence type="ECO:0000313" key="3">
    <source>
        <dbReference type="Proteomes" id="UP000198461"/>
    </source>
</evidence>
<accession>A0A1N6GIQ5</accession>
<dbReference type="AlphaFoldDB" id="A0A1N6GIQ5"/>
<dbReference type="EMBL" id="FSRE01000003">
    <property type="protein sequence ID" value="SIO07396.1"/>
    <property type="molecule type" value="Genomic_DNA"/>
</dbReference>
<sequence>MSFQTPITVKEAVENIHAKKYLLPAIQREVVWEVDQITRLFDSLMRDYPIGSFLFWHVEKKNVGQYQFYEFVRDYHERNMCHNPKADVSGEDDITAILDGQQRLTSLYLGLKGSYAYKEPRKRWDNPRAYPVRRLYINLLGPKKNGDETDMVYDFAFLTDEEASTDGDDVFWFKVGEVLNLKEHWEVNDYLISHELAQKPQDQARFANRTLFKLWSVVHEAKVINYFLEKDESLDKVLNIFIRVNSSGTILSYSDLLLSVATAQWKKRDAREEITSFVDELNGMGDGFNFNKDFVLKSCLVLADFTDIAFKVDNFNKANMLNIEEQWDDIEDALRGAVSLVAGFGYSRDTLTANYPVIPIAYYLKARGLPKNFDTSAHYAEDREAIRRWFILSLVKRVFGGSPDTVLRPVRKMLREARDGFPYQDIVHRFKGTTRSLVCTEDDVENLLRHKYGKGYTFSVLALLYPTLDFRNRFHIDHIHPRSKFKKPKLRQKGIRDADIEFYLENVDLLPNLQLLEGIPNQEKSDMDFADWLARTCKSAEERANYMKRHFIPNVDLSFSNFREFVEKRKALLREELRRILHVTKEE</sequence>
<name>A0A1N6GIQ5_9GAMM</name>
<dbReference type="RefSeq" id="WP_074201628.1">
    <property type="nucleotide sequence ID" value="NZ_FSRE01000003.1"/>
</dbReference>
<dbReference type="PANTHER" id="PTHR37292:SF2">
    <property type="entry name" value="DUF262 DOMAIN-CONTAINING PROTEIN"/>
    <property type="match status" value="1"/>
</dbReference>
<dbReference type="Pfam" id="PF03235">
    <property type="entry name" value="GmrSD_N"/>
    <property type="match status" value="1"/>
</dbReference>
<dbReference type="InterPro" id="IPR004919">
    <property type="entry name" value="GmrSD_N"/>
</dbReference>
<dbReference type="Proteomes" id="UP000198461">
    <property type="component" value="Unassembled WGS sequence"/>
</dbReference>
<dbReference type="OrthoDB" id="7802453at2"/>
<reference evidence="2 3" key="1">
    <citation type="submission" date="2016-11" db="EMBL/GenBank/DDBJ databases">
        <authorList>
            <person name="Jaros S."/>
            <person name="Januszkiewicz K."/>
            <person name="Wedrychowicz H."/>
        </authorList>
    </citation>
    <scope>NUCLEOTIDE SEQUENCE [LARGE SCALE GENOMIC DNA]</scope>
    <source>
        <strain evidence="2 3">DSM 17737</strain>
    </source>
</reference>
<gene>
    <name evidence="2" type="ORF">SAMN05443662_1361</name>
</gene>
<proteinExistence type="predicted"/>
<evidence type="ECO:0000313" key="2">
    <source>
        <dbReference type="EMBL" id="SIO07396.1"/>
    </source>
</evidence>
<keyword evidence="3" id="KW-1185">Reference proteome</keyword>
<dbReference type="PANTHER" id="PTHR37292">
    <property type="entry name" value="VNG6097C"/>
    <property type="match status" value="1"/>
</dbReference>
<evidence type="ECO:0000259" key="1">
    <source>
        <dbReference type="Pfam" id="PF03235"/>
    </source>
</evidence>
<organism evidence="2 3">
    <name type="scientific">Sulfurivirga caldicuralii</name>
    <dbReference type="NCBI Taxonomy" id="364032"/>
    <lineage>
        <taxon>Bacteria</taxon>
        <taxon>Pseudomonadati</taxon>
        <taxon>Pseudomonadota</taxon>
        <taxon>Gammaproteobacteria</taxon>
        <taxon>Thiotrichales</taxon>
        <taxon>Piscirickettsiaceae</taxon>
        <taxon>Sulfurivirga</taxon>
    </lineage>
</organism>